<evidence type="ECO:0000313" key="2">
    <source>
        <dbReference type="Proteomes" id="UP000325577"/>
    </source>
</evidence>
<protein>
    <submittedName>
        <fullName evidence="1">Uncharacterized protein</fullName>
    </submittedName>
</protein>
<dbReference type="AlphaFoldDB" id="A0A5J5BEY4"/>
<gene>
    <name evidence="1" type="ORF">F0562_025187</name>
</gene>
<name>A0A5J5BEY4_9ASTE</name>
<accession>A0A5J5BEY4</accession>
<dbReference type="EMBL" id="CM018036">
    <property type="protein sequence ID" value="KAA8541206.1"/>
    <property type="molecule type" value="Genomic_DNA"/>
</dbReference>
<organism evidence="1 2">
    <name type="scientific">Nyssa sinensis</name>
    <dbReference type="NCBI Taxonomy" id="561372"/>
    <lineage>
        <taxon>Eukaryota</taxon>
        <taxon>Viridiplantae</taxon>
        <taxon>Streptophyta</taxon>
        <taxon>Embryophyta</taxon>
        <taxon>Tracheophyta</taxon>
        <taxon>Spermatophyta</taxon>
        <taxon>Magnoliopsida</taxon>
        <taxon>eudicotyledons</taxon>
        <taxon>Gunneridae</taxon>
        <taxon>Pentapetalae</taxon>
        <taxon>asterids</taxon>
        <taxon>Cornales</taxon>
        <taxon>Nyssaceae</taxon>
        <taxon>Nyssa</taxon>
    </lineage>
</organism>
<proteinExistence type="predicted"/>
<sequence>MQSNYFLCFLDPSSGELGLESFARADDSRTLELGAVELLLLPAEPRLRPMIPSAAGEGFELMDSGLDLEAWSCPMTAGGSVWVELRLLANIGWPPLPTILLRQSKAKQRMMAEILGKEDLRSGDVVVLEKRWRWGRHLTTCRVSYATEVVVDGGIMGFGFLATVGCYESCDVAVLSVATVTT</sequence>
<keyword evidence="2" id="KW-1185">Reference proteome</keyword>
<reference evidence="1 2" key="1">
    <citation type="submission" date="2019-09" db="EMBL/GenBank/DDBJ databases">
        <title>A chromosome-level genome assembly of the Chinese tupelo Nyssa sinensis.</title>
        <authorList>
            <person name="Yang X."/>
            <person name="Kang M."/>
            <person name="Yang Y."/>
            <person name="Xiong H."/>
            <person name="Wang M."/>
            <person name="Zhang Z."/>
            <person name="Wang Z."/>
            <person name="Wu H."/>
            <person name="Ma T."/>
            <person name="Liu J."/>
            <person name="Xi Z."/>
        </authorList>
    </citation>
    <scope>NUCLEOTIDE SEQUENCE [LARGE SCALE GENOMIC DNA]</scope>
    <source>
        <strain evidence="1">J267</strain>
        <tissue evidence="1">Leaf</tissue>
    </source>
</reference>
<dbReference type="Proteomes" id="UP000325577">
    <property type="component" value="Linkage Group LG13"/>
</dbReference>
<evidence type="ECO:0000313" key="1">
    <source>
        <dbReference type="EMBL" id="KAA8541206.1"/>
    </source>
</evidence>